<evidence type="ECO:0000256" key="1">
    <source>
        <dbReference type="ARBA" id="ARBA00004651"/>
    </source>
</evidence>
<keyword evidence="4 8" id="KW-1133">Transmembrane helix</keyword>
<dbReference type="EMBL" id="JAHLQT010027705">
    <property type="protein sequence ID" value="KAG7162402.1"/>
    <property type="molecule type" value="Genomic_DNA"/>
</dbReference>
<accession>A0A8J5JQC9</accession>
<organism evidence="9 10">
    <name type="scientific">Homarus americanus</name>
    <name type="common">American lobster</name>
    <dbReference type="NCBI Taxonomy" id="6706"/>
    <lineage>
        <taxon>Eukaryota</taxon>
        <taxon>Metazoa</taxon>
        <taxon>Ecdysozoa</taxon>
        <taxon>Arthropoda</taxon>
        <taxon>Crustacea</taxon>
        <taxon>Multicrustacea</taxon>
        <taxon>Malacostraca</taxon>
        <taxon>Eumalacostraca</taxon>
        <taxon>Eucarida</taxon>
        <taxon>Decapoda</taxon>
        <taxon>Pleocyemata</taxon>
        <taxon>Astacidea</taxon>
        <taxon>Nephropoidea</taxon>
        <taxon>Nephropidae</taxon>
        <taxon>Homarus</taxon>
    </lineage>
</organism>
<evidence type="ECO:0000256" key="4">
    <source>
        <dbReference type="ARBA" id="ARBA00022989"/>
    </source>
</evidence>
<feature type="non-terminal residue" evidence="9">
    <location>
        <position position="1"/>
    </location>
</feature>
<evidence type="ECO:0000256" key="7">
    <source>
        <dbReference type="ARBA" id="ARBA00023180"/>
    </source>
</evidence>
<dbReference type="AlphaFoldDB" id="A0A8J5JQC9"/>
<comment type="caution">
    <text evidence="9">The sequence shown here is derived from an EMBL/GenBank/DDBJ whole genome shotgun (WGS) entry which is preliminary data.</text>
</comment>
<dbReference type="InterPro" id="IPR052192">
    <property type="entry name" value="Insect_Ionotropic_Sensory_Rcpt"/>
</dbReference>
<comment type="subcellular location">
    <subcellularLocation>
        <location evidence="1">Cell membrane</location>
        <topology evidence="1">Multi-pass membrane protein</topology>
    </subcellularLocation>
</comment>
<feature type="transmembrane region" description="Helical" evidence="8">
    <location>
        <begin position="133"/>
        <end position="151"/>
    </location>
</feature>
<dbReference type="Gene3D" id="1.10.287.70">
    <property type="match status" value="1"/>
</dbReference>
<dbReference type="SUPFAM" id="SSF53850">
    <property type="entry name" value="Periplasmic binding protein-like II"/>
    <property type="match status" value="1"/>
</dbReference>
<keyword evidence="6 9" id="KW-0675">Receptor</keyword>
<evidence type="ECO:0000256" key="8">
    <source>
        <dbReference type="SAM" id="Phobius"/>
    </source>
</evidence>
<evidence type="ECO:0000313" key="10">
    <source>
        <dbReference type="Proteomes" id="UP000747542"/>
    </source>
</evidence>
<gene>
    <name evidence="9" type="primary">Ir40a-L2</name>
    <name evidence="9" type="ORF">Hamer_G007930</name>
</gene>
<evidence type="ECO:0000256" key="3">
    <source>
        <dbReference type="ARBA" id="ARBA00022692"/>
    </source>
</evidence>
<dbReference type="PANTHER" id="PTHR42643">
    <property type="entry name" value="IONOTROPIC RECEPTOR 20A-RELATED"/>
    <property type="match status" value="1"/>
</dbReference>
<keyword evidence="5 8" id="KW-0472">Membrane</keyword>
<sequence length="192" mass="21619">MKDRKFLITSRPFFPFVDYKPITDEPETIVTLRDSIDLRILNTLAVKLNFSYEIRESPGRAFGEPRDGQYDGSIGKLQREEADFCTMVAPTSGRLRVTLFTRLYPADPTIIASLKPTLLPAHLSLVRPFEGELWFALLASVVAWGVLMWVLQRAWKWAVGGDCVKLSTALLYGWGALMEKPPPVPSSSDSER</sequence>
<name>A0A8J5JQC9_HOMAM</name>
<evidence type="ECO:0000256" key="2">
    <source>
        <dbReference type="ARBA" id="ARBA00022475"/>
    </source>
</evidence>
<evidence type="ECO:0000256" key="5">
    <source>
        <dbReference type="ARBA" id="ARBA00023136"/>
    </source>
</evidence>
<proteinExistence type="predicted"/>
<keyword evidence="10" id="KW-1185">Reference proteome</keyword>
<protein>
    <submittedName>
        <fullName evidence="9">Ionotropic receptor 40a-like 2</fullName>
    </submittedName>
</protein>
<evidence type="ECO:0000313" key="9">
    <source>
        <dbReference type="EMBL" id="KAG7162402.1"/>
    </source>
</evidence>
<dbReference type="GO" id="GO:0005886">
    <property type="term" value="C:plasma membrane"/>
    <property type="evidence" value="ECO:0007669"/>
    <property type="project" value="UniProtKB-SubCell"/>
</dbReference>
<keyword evidence="7" id="KW-0325">Glycoprotein</keyword>
<keyword evidence="2" id="KW-1003">Cell membrane</keyword>
<reference evidence="9" key="1">
    <citation type="journal article" date="2021" name="Sci. Adv.">
        <title>The American lobster genome reveals insights on longevity, neural, and immune adaptations.</title>
        <authorList>
            <person name="Polinski J.M."/>
            <person name="Zimin A.V."/>
            <person name="Clark K.F."/>
            <person name="Kohn A.B."/>
            <person name="Sadowski N."/>
            <person name="Timp W."/>
            <person name="Ptitsyn A."/>
            <person name="Khanna P."/>
            <person name="Romanova D.Y."/>
            <person name="Williams P."/>
            <person name="Greenwood S.J."/>
            <person name="Moroz L.L."/>
            <person name="Walt D.R."/>
            <person name="Bodnar A.G."/>
        </authorList>
    </citation>
    <scope>NUCLEOTIDE SEQUENCE</scope>
    <source>
        <strain evidence="9">GMGI-L3</strain>
    </source>
</reference>
<keyword evidence="3 8" id="KW-0812">Transmembrane</keyword>
<dbReference type="Proteomes" id="UP000747542">
    <property type="component" value="Unassembled WGS sequence"/>
</dbReference>
<dbReference type="Gene3D" id="3.40.190.10">
    <property type="entry name" value="Periplasmic binding protein-like II"/>
    <property type="match status" value="1"/>
</dbReference>
<dbReference type="PANTHER" id="PTHR42643:SF38">
    <property type="entry name" value="IONOTROPIC RECEPTOR 100A"/>
    <property type="match status" value="1"/>
</dbReference>
<evidence type="ECO:0000256" key="6">
    <source>
        <dbReference type="ARBA" id="ARBA00023170"/>
    </source>
</evidence>